<sequence length="90" mass="9519">KRVGLLKPIVTDTDTDDLLSGDSSSNDEGTPTKPSAKKVKGNNGKAIEASKKSKDSIKISKEDRKRINALEATGSKPTKKKPGKKGLDVA</sequence>
<proteinExistence type="predicted"/>
<evidence type="ECO:0000313" key="2">
    <source>
        <dbReference type="Proteomes" id="UP001281147"/>
    </source>
</evidence>
<name>A0ACC3M9D3_9PEZI</name>
<feature type="non-terminal residue" evidence="1">
    <location>
        <position position="1"/>
    </location>
</feature>
<dbReference type="EMBL" id="JAUTXU010000441">
    <property type="protein sequence ID" value="KAK3680597.1"/>
    <property type="molecule type" value="Genomic_DNA"/>
</dbReference>
<accession>A0ACC3M9D3</accession>
<protein>
    <submittedName>
        <fullName evidence="1">Uncharacterized protein</fullName>
    </submittedName>
</protein>
<gene>
    <name evidence="1" type="ORF">LTR37_021148</name>
</gene>
<comment type="caution">
    <text evidence="1">The sequence shown here is derived from an EMBL/GenBank/DDBJ whole genome shotgun (WGS) entry which is preliminary data.</text>
</comment>
<reference evidence="1" key="1">
    <citation type="submission" date="2023-07" db="EMBL/GenBank/DDBJ databases">
        <title>Black Yeasts Isolated from many extreme environments.</title>
        <authorList>
            <person name="Coleine C."/>
            <person name="Stajich J.E."/>
            <person name="Selbmann L."/>
        </authorList>
    </citation>
    <scope>NUCLEOTIDE SEQUENCE</scope>
    <source>
        <strain evidence="1">CCFEE 5714</strain>
    </source>
</reference>
<evidence type="ECO:0000313" key="1">
    <source>
        <dbReference type="EMBL" id="KAK3680597.1"/>
    </source>
</evidence>
<dbReference type="Proteomes" id="UP001281147">
    <property type="component" value="Unassembled WGS sequence"/>
</dbReference>
<organism evidence="1 2">
    <name type="scientific">Vermiconidia calcicola</name>
    <dbReference type="NCBI Taxonomy" id="1690605"/>
    <lineage>
        <taxon>Eukaryota</taxon>
        <taxon>Fungi</taxon>
        <taxon>Dikarya</taxon>
        <taxon>Ascomycota</taxon>
        <taxon>Pezizomycotina</taxon>
        <taxon>Dothideomycetes</taxon>
        <taxon>Dothideomycetidae</taxon>
        <taxon>Mycosphaerellales</taxon>
        <taxon>Extremaceae</taxon>
        <taxon>Vermiconidia</taxon>
    </lineage>
</organism>
<keyword evidence="2" id="KW-1185">Reference proteome</keyword>